<dbReference type="Pfam" id="PF20160">
    <property type="entry name" value="C-JID"/>
    <property type="match status" value="6"/>
</dbReference>
<keyword evidence="1" id="KW-0433">Leucine-rich repeat</keyword>
<feature type="region of interest" description="Disordered" evidence="4">
    <location>
        <begin position="2126"/>
        <end position="2173"/>
    </location>
</feature>
<feature type="domain" description="Disease resistance protein Roq1-like winged-helix" evidence="6">
    <location>
        <begin position="85"/>
        <end position="120"/>
    </location>
</feature>
<dbReference type="InterPro" id="IPR035897">
    <property type="entry name" value="Toll_tir_struct_dom_sf"/>
</dbReference>
<feature type="domain" description="C-JID" evidence="5">
    <location>
        <begin position="933"/>
        <end position="1071"/>
    </location>
</feature>
<evidence type="ECO:0000256" key="4">
    <source>
        <dbReference type="SAM" id="MobiDB-lite"/>
    </source>
</evidence>
<feature type="domain" description="C-JID" evidence="5">
    <location>
        <begin position="556"/>
        <end position="695"/>
    </location>
</feature>
<evidence type="ECO:0000259" key="6">
    <source>
        <dbReference type="Pfam" id="PF23282"/>
    </source>
</evidence>
<evidence type="ECO:0000256" key="3">
    <source>
        <dbReference type="ARBA" id="ARBA00022821"/>
    </source>
</evidence>
<dbReference type="Gene3D" id="3.80.10.10">
    <property type="entry name" value="Ribonuclease Inhibitor"/>
    <property type="match status" value="2"/>
</dbReference>
<feature type="domain" description="C-JID" evidence="5">
    <location>
        <begin position="1417"/>
        <end position="1557"/>
    </location>
</feature>
<dbReference type="InterPro" id="IPR045344">
    <property type="entry name" value="C-JID"/>
</dbReference>
<evidence type="ECO:0000259" key="5">
    <source>
        <dbReference type="Pfam" id="PF20160"/>
    </source>
</evidence>
<name>A0A8J4VGV3_9ROSI</name>
<dbReference type="PROSITE" id="PS51450">
    <property type="entry name" value="LRR"/>
    <property type="match status" value="1"/>
</dbReference>
<feature type="domain" description="C-JID" evidence="5">
    <location>
        <begin position="1185"/>
        <end position="1327"/>
    </location>
</feature>
<dbReference type="PANTHER" id="PTHR11017:SF559">
    <property type="entry name" value="DISEASE RESISTANCE PROTEIN CHL1"/>
    <property type="match status" value="1"/>
</dbReference>
<feature type="compositionally biased region" description="Basic and acidic residues" evidence="4">
    <location>
        <begin position="2126"/>
        <end position="2139"/>
    </location>
</feature>
<gene>
    <name evidence="8" type="ORF">CMV_017747</name>
</gene>
<dbReference type="InterPro" id="IPR003591">
    <property type="entry name" value="Leu-rich_rpt_typical-subtyp"/>
</dbReference>
<feature type="domain" description="C-JID" evidence="5">
    <location>
        <begin position="1963"/>
        <end position="2101"/>
    </location>
</feature>
<dbReference type="PANTHER" id="PTHR11017">
    <property type="entry name" value="LEUCINE-RICH REPEAT-CONTAINING PROTEIN"/>
    <property type="match status" value="1"/>
</dbReference>
<reference evidence="8" key="1">
    <citation type="submission" date="2020-03" db="EMBL/GenBank/DDBJ databases">
        <title>Castanea mollissima Vanexum genome sequencing.</title>
        <authorList>
            <person name="Staton M."/>
        </authorList>
    </citation>
    <scope>NUCLEOTIDE SEQUENCE</scope>
    <source>
        <tissue evidence="8">Leaf</tissue>
    </source>
</reference>
<evidence type="ECO:0000313" key="8">
    <source>
        <dbReference type="EMBL" id="KAF3957222.1"/>
    </source>
</evidence>
<keyword evidence="3" id="KW-0611">Plant defense</keyword>
<keyword evidence="2" id="KW-0677">Repeat</keyword>
<protein>
    <submittedName>
        <fullName evidence="8">Uncharacterized protein</fullName>
    </submittedName>
</protein>
<feature type="domain" description="Disease resistance protein RPS4B/Roq1-like leucine-rich repeats" evidence="7">
    <location>
        <begin position="285"/>
        <end position="493"/>
    </location>
</feature>
<dbReference type="SUPFAM" id="SSF52058">
    <property type="entry name" value="L domain-like"/>
    <property type="match status" value="1"/>
</dbReference>
<dbReference type="Pfam" id="PF23282">
    <property type="entry name" value="WHD_ROQ1"/>
    <property type="match status" value="1"/>
</dbReference>
<organism evidence="8 9">
    <name type="scientific">Castanea mollissima</name>
    <name type="common">Chinese chestnut</name>
    <dbReference type="NCBI Taxonomy" id="60419"/>
    <lineage>
        <taxon>Eukaryota</taxon>
        <taxon>Viridiplantae</taxon>
        <taxon>Streptophyta</taxon>
        <taxon>Embryophyta</taxon>
        <taxon>Tracheophyta</taxon>
        <taxon>Spermatophyta</taxon>
        <taxon>Magnoliopsida</taxon>
        <taxon>eudicotyledons</taxon>
        <taxon>Gunneridae</taxon>
        <taxon>Pentapetalae</taxon>
        <taxon>rosids</taxon>
        <taxon>fabids</taxon>
        <taxon>Fagales</taxon>
        <taxon>Fagaceae</taxon>
        <taxon>Castanea</taxon>
    </lineage>
</organism>
<proteinExistence type="predicted"/>
<feature type="domain" description="C-JID" evidence="5">
    <location>
        <begin position="1769"/>
        <end position="1909"/>
    </location>
</feature>
<dbReference type="InterPro" id="IPR058192">
    <property type="entry name" value="WHD_ROQ1-like"/>
</dbReference>
<dbReference type="Gene3D" id="3.40.50.10140">
    <property type="entry name" value="Toll/interleukin-1 receptor homology (TIR) domain"/>
    <property type="match status" value="1"/>
</dbReference>
<evidence type="ECO:0000256" key="1">
    <source>
        <dbReference type="ARBA" id="ARBA00022614"/>
    </source>
</evidence>
<dbReference type="InterPro" id="IPR044974">
    <property type="entry name" value="Disease_R_plants"/>
</dbReference>
<sequence>MASFSTQKAYRKVRKEQIQEWRTALKEVSKIRGRHLVDSHESEDIQEITKNIFDELNREIPDDHEHLVGEDKNRVAHIEGFGYEKNIETLKDKSLIAILGGKLRMHDLIQEMGWRIVSRESSQEPGRRSRLWFCKDVFHVLKENTGTEVVEGIVLDFQGAEVVEGMVLNLLPRKENLNDKAFSNMKNLSFQPDNLVELIMPRSHIEQLPKGLTNLAKLKLLDLSDSKVLVKTPNFIACPNLERLIFQGCTSLYELHPSVGALNKLTLLNLKDCRSLTGLPCEINLKSLEIFILSGCSSLKKFSEIGTNMTSLSELYLDGTAVEELPSSLEHLTGLTVLSLQGCKNLSSFPNSVNLPSLKTLNLSGCKVEPPKSWLSHGFSLIRAAHVFFQGFFPIREAIDLLLPMLRFIVSLNLGDRNLWDGGLPDDLSGLSSLQELDLSKNNLTRLPDSISQLSKLKSLTLNDCSRLQSLPNLPLSVGFVTARRCPLLEKYSNQVAVWTSGETGFTVVDCDKAEDLTTPIPIPSFPYDEFDPLFERYVKGVIRENNNYYELSNSTETPEWFSHQSLGSSVIIPLPSNLRGDSNWIGVALFTRVVILENLNNVSSGLGDEVSIDFICRSDMIDGPCISCPLENFSKALPGPLLHASSYGLKVLIPAGKLRDHLKDCSRISAFIRKKCTYIEIETCGARVLYKQDLVKFIRASGKMKQRSKCYLDDKVECSNLCQEVIHQNKNFLEFSNSTEIPDWFIDQNFGSSIRMRLPLDLHDNSSWIGIGLFAIVVVHKNLYSQDYKVFIEFNCRSDMVVGPVGRRPLGVDISKFLPERFRYASSFSFKFLARAWQLRDHLKECSWISTLITSDSPYVQIKMCGARVVYNNQDLEKFVQAEVKIKQRTKCQIDKVTSTQSNDRLKEKLMSLLLTVYQGDLAHSHKYDYVFPHMSVPDWFSNRSFCSDIRIKLPTNLQLEGRWMGIAVCAYYTVQERPVISGDNKDLTSFLNFYNPLVSHRVCLTRHRVFQESKDNFVDSSHRILVFYIPHVLLRLEECRHIGASFERNKPDVQVKECGLRLVYEQDVEKFVQTLAQCMLESPDAECFYQNLLHQVEERVASKDFGFSSSLQRMPQPMPVLQPSIENIAEGCTSSATSPSSFTGFLATTRKEQYASIMSSESLIKARLEKNFDEGEIFNCCFAEREIPLWFCYENKQSMKIPLAPEFVNDPDWMGFALCGLFLFNRHPTAVRQSLGSRGIEMLQFRCLLRTSSCRRRLVCYGLLTTDNELVTLNQRAFIWVMFIPRTTHAHLWSQSPWVEFQLESSIPDLSALSFGIRCVYRHEMEQLTQILVQCSAPFDSFLDSCDPLLFYHTWENYPEVFIGTKNSYDDLHPQRLFISQEEAGATGSYSYKEYLYPHNHFRCFHPSNLYNSCFPTRRTPRWFNHHCRLGHSVKIEIPPNLYEDNNWLGLALYASILIPRDGENAVSANSSHFLYCQFQTSKASLDNQILVCRTTIEEHKWLHGLFGLIWISYIPREALKDMLHQCGHIKASFVSDWPSVTVQKCGLRFLYQHDRLQFEQQLEHYNVFISAQRDFICQLSRHGTMLERMEECMQVLDKVKSPLNKYPEKMGTLNIRIVSLQWKFHVISTIRVMSHVLEIHVHRTIKVEVEFMWLDIMGGFLWLCYIPCWKFLDRLKQCSCIKASIISDWPGIIVQKCGLSFYHVHDNWFQEILKHCNLQYMMQDFNDQLTASYIAKTSRAKNQLSESHLPGFDRSCDYISCCHPIEIPHWFDIQRDDHSLVTFSLTRKLNNNSTWMGVALYAVFSIQKGWANLNDVMDSKSSYKLICHLKASNGLSVKPRHIYWPTKEDLMLSLLGGFTWLTYIPRGSFPDWLYDCASIKFSFKTNCRGLKVQKCGLHLLYQNSVEKFKNCMNSKFDISSILNQKKIENRNRKMRSLIWNELWENGTLGFDRCIFYDPHLPSSEILEWFDHRSDEPWLTIPLPPNLYNDSTWMGLVLCAYFAIDLNPTAHFDILDSDTSPGLIYHLETNVGGVRPLHGYRLTKEDLVMAQQGGCILLSYRGRNCLNQVNYIKASFTTDCQGLKVEKCGFHLLFRYELEESEQTISHSMNSSSDDWDLIHQLTTDDGHRDKQKHDNEGTSSRTSSSRKESNFGSQRGPIDPKDKGKRVLEE</sequence>
<comment type="caution">
    <text evidence="8">The sequence shown here is derived from an EMBL/GenBank/DDBJ whole genome shotgun (WGS) entry which is preliminary data.</text>
</comment>
<dbReference type="GO" id="GO:0006952">
    <property type="term" value="P:defense response"/>
    <property type="evidence" value="ECO:0007669"/>
    <property type="project" value="InterPro"/>
</dbReference>
<evidence type="ECO:0000313" key="9">
    <source>
        <dbReference type="Proteomes" id="UP000737018"/>
    </source>
</evidence>
<dbReference type="SMART" id="SM00369">
    <property type="entry name" value="LRR_TYP"/>
    <property type="match status" value="3"/>
</dbReference>
<feature type="compositionally biased region" description="Basic and acidic residues" evidence="4">
    <location>
        <begin position="2161"/>
        <end position="2173"/>
    </location>
</feature>
<evidence type="ECO:0000259" key="7">
    <source>
        <dbReference type="Pfam" id="PF23286"/>
    </source>
</evidence>
<dbReference type="EMBL" id="JRKL02002883">
    <property type="protein sequence ID" value="KAF3957222.1"/>
    <property type="molecule type" value="Genomic_DNA"/>
</dbReference>
<dbReference type="InterPro" id="IPR001611">
    <property type="entry name" value="Leu-rich_rpt"/>
</dbReference>
<dbReference type="Pfam" id="PF23286">
    <property type="entry name" value="LRR_13"/>
    <property type="match status" value="1"/>
</dbReference>
<dbReference type="OrthoDB" id="10252328at2759"/>
<accession>A0A8J4VGV3</accession>
<evidence type="ECO:0000256" key="2">
    <source>
        <dbReference type="ARBA" id="ARBA00022737"/>
    </source>
</evidence>
<dbReference type="InterPro" id="IPR032675">
    <property type="entry name" value="LRR_dom_sf"/>
</dbReference>
<keyword evidence="9" id="KW-1185">Reference proteome</keyword>
<dbReference type="InterPro" id="IPR058546">
    <property type="entry name" value="RPS4B/Roq1-like_LRR"/>
</dbReference>
<dbReference type="Proteomes" id="UP000737018">
    <property type="component" value="Unassembled WGS sequence"/>
</dbReference>